<protein>
    <recommendedName>
        <fullName evidence="6">FAD-binding domain-containing protein</fullName>
    </recommendedName>
</protein>
<keyword evidence="3" id="KW-0285">Flavoprotein</keyword>
<feature type="domain" description="FAD-binding" evidence="6">
    <location>
        <begin position="7"/>
        <end position="344"/>
    </location>
</feature>
<organism evidence="7 8">
    <name type="scientific">Neoarthrinium moseri</name>
    <dbReference type="NCBI Taxonomy" id="1658444"/>
    <lineage>
        <taxon>Eukaryota</taxon>
        <taxon>Fungi</taxon>
        <taxon>Dikarya</taxon>
        <taxon>Ascomycota</taxon>
        <taxon>Pezizomycotina</taxon>
        <taxon>Sordariomycetes</taxon>
        <taxon>Xylariomycetidae</taxon>
        <taxon>Amphisphaeriales</taxon>
        <taxon>Apiosporaceae</taxon>
        <taxon>Neoarthrinium</taxon>
    </lineage>
</organism>
<evidence type="ECO:0000256" key="5">
    <source>
        <dbReference type="ARBA" id="ARBA00023002"/>
    </source>
</evidence>
<reference evidence="7" key="1">
    <citation type="submission" date="2021-03" db="EMBL/GenBank/DDBJ databases">
        <title>Revisited historic fungal species revealed as producer of novel bioactive compounds through whole genome sequencing and comparative genomics.</title>
        <authorList>
            <person name="Vignolle G.A."/>
            <person name="Hochenegger N."/>
            <person name="Mach R.L."/>
            <person name="Mach-Aigner A.R."/>
            <person name="Javad Rahimi M."/>
            <person name="Salim K.A."/>
            <person name="Chan C.M."/>
            <person name="Lim L.B.L."/>
            <person name="Cai F."/>
            <person name="Druzhinina I.S."/>
            <person name="U'Ren J.M."/>
            <person name="Derntl C."/>
        </authorList>
    </citation>
    <scope>NUCLEOTIDE SEQUENCE</scope>
    <source>
        <strain evidence="7">TUCIM 5799</strain>
    </source>
</reference>
<evidence type="ECO:0000259" key="6">
    <source>
        <dbReference type="Pfam" id="PF01494"/>
    </source>
</evidence>
<dbReference type="FunFam" id="3.50.50.60:FF:000153">
    <property type="entry name" value="Salicylate hydroxylase, putative"/>
    <property type="match status" value="1"/>
</dbReference>
<dbReference type="PANTHER" id="PTHR46720:SF3">
    <property type="entry name" value="FAD-BINDING DOMAIN-CONTAINING PROTEIN-RELATED"/>
    <property type="match status" value="1"/>
</dbReference>
<dbReference type="SUPFAM" id="SSF54373">
    <property type="entry name" value="FAD-linked reductases, C-terminal domain"/>
    <property type="match status" value="1"/>
</dbReference>
<dbReference type="InterPro" id="IPR036188">
    <property type="entry name" value="FAD/NAD-bd_sf"/>
</dbReference>
<dbReference type="EMBL" id="JAFIMR010000032">
    <property type="protein sequence ID" value="KAI1860092.1"/>
    <property type="molecule type" value="Genomic_DNA"/>
</dbReference>
<keyword evidence="8" id="KW-1185">Reference proteome</keyword>
<dbReference type="Gene3D" id="3.50.50.60">
    <property type="entry name" value="FAD/NAD(P)-binding domain"/>
    <property type="match status" value="1"/>
</dbReference>
<gene>
    <name evidence="7" type="ORF">JX265_010016</name>
</gene>
<dbReference type="AlphaFoldDB" id="A0A9P9WF09"/>
<keyword evidence="4" id="KW-0274">FAD</keyword>
<dbReference type="GO" id="GO:0016491">
    <property type="term" value="F:oxidoreductase activity"/>
    <property type="evidence" value="ECO:0007669"/>
    <property type="project" value="UniProtKB-KW"/>
</dbReference>
<dbReference type="GO" id="GO:0044550">
    <property type="term" value="P:secondary metabolite biosynthetic process"/>
    <property type="evidence" value="ECO:0007669"/>
    <property type="project" value="UniProtKB-ARBA"/>
</dbReference>
<evidence type="ECO:0000256" key="3">
    <source>
        <dbReference type="ARBA" id="ARBA00022630"/>
    </source>
</evidence>
<accession>A0A9P9WF09</accession>
<evidence type="ECO:0000256" key="4">
    <source>
        <dbReference type="ARBA" id="ARBA00022827"/>
    </source>
</evidence>
<dbReference type="GO" id="GO:0071949">
    <property type="term" value="F:FAD binding"/>
    <property type="evidence" value="ECO:0007669"/>
    <property type="project" value="InterPro"/>
</dbReference>
<sequence>MAPEKDFEIAIIGGGIAGATLAIALKNHGIKCQIYEQGHAFSEIGAGVAFSPNSLSAMDVCDKNLRGAFEKVATHNQWPSKKNVYFDVMDGTPDFYGRDQTEPIFTLENEQGQNAVHRAHFMDEISKLIPIETCHFRKHLDSIAEDEKMEKLRLTFHDGTSAEADGVVGCDGIKSRVREIIVGEKHPSAKAKYTHMYGYRGVIPMEKAVDIIGEERATNSCVWIGPNAHILSYPVDGGDTYNMFAAVCDTNEWPDEDHLTLPAKKEDAIKDFANFAPAIKKKLTMVEDNLDRWALFDLGDNPVPYMHKGRVAIMGDAAHATTPHHGAGAGFCIEDSALMSAILGDERVKKPADVEAAFAAFDASRRERGQWLVQSSRRNSELMDFRAKDVGRDLKKIEKEMKERFGKIWNYDINGAINDAKGDLGKRLAKMSRA</sequence>
<comment type="pathway">
    <text evidence="1">Secondary metabolite biosynthesis.</text>
</comment>
<name>A0A9P9WF09_9PEZI</name>
<evidence type="ECO:0000313" key="7">
    <source>
        <dbReference type="EMBL" id="KAI1860092.1"/>
    </source>
</evidence>
<dbReference type="Pfam" id="PF01494">
    <property type="entry name" value="FAD_binding_3"/>
    <property type="match status" value="1"/>
</dbReference>
<evidence type="ECO:0000256" key="2">
    <source>
        <dbReference type="ARBA" id="ARBA00007992"/>
    </source>
</evidence>
<evidence type="ECO:0000256" key="1">
    <source>
        <dbReference type="ARBA" id="ARBA00005179"/>
    </source>
</evidence>
<keyword evidence="5" id="KW-0560">Oxidoreductase</keyword>
<dbReference type="PANTHER" id="PTHR46720">
    <property type="entry name" value="HYDROXYLASE, PUTATIVE (AFU_ORTHOLOGUE AFUA_3G01460)-RELATED"/>
    <property type="match status" value="1"/>
</dbReference>
<dbReference type="Proteomes" id="UP000829685">
    <property type="component" value="Unassembled WGS sequence"/>
</dbReference>
<evidence type="ECO:0000313" key="8">
    <source>
        <dbReference type="Proteomes" id="UP000829685"/>
    </source>
</evidence>
<dbReference type="OrthoDB" id="417877at2759"/>
<comment type="similarity">
    <text evidence="2">Belongs to the paxM FAD-dependent monooxygenase family.</text>
</comment>
<proteinExistence type="inferred from homology"/>
<dbReference type="InterPro" id="IPR051104">
    <property type="entry name" value="FAD_monoxygenase"/>
</dbReference>
<comment type="caution">
    <text evidence="7">The sequence shown here is derived from an EMBL/GenBank/DDBJ whole genome shotgun (WGS) entry which is preliminary data.</text>
</comment>
<dbReference type="PRINTS" id="PR00420">
    <property type="entry name" value="RNGMNOXGNASE"/>
</dbReference>
<dbReference type="SUPFAM" id="SSF51905">
    <property type="entry name" value="FAD/NAD(P)-binding domain"/>
    <property type="match status" value="1"/>
</dbReference>
<dbReference type="InterPro" id="IPR002938">
    <property type="entry name" value="FAD-bd"/>
</dbReference>